<evidence type="ECO:0000256" key="7">
    <source>
        <dbReference type="ARBA" id="ARBA00023237"/>
    </source>
</evidence>
<feature type="coiled-coil region" evidence="8">
    <location>
        <begin position="206"/>
        <end position="233"/>
    </location>
</feature>
<protein>
    <recommendedName>
        <fullName evidence="10">Trimeric autotransporter adhesin YadA-like C-terminal membrane anchor domain-containing protein</fullName>
    </recommendedName>
</protein>
<evidence type="ECO:0000256" key="3">
    <source>
        <dbReference type="ARBA" id="ARBA00022452"/>
    </source>
</evidence>
<evidence type="ECO:0000256" key="2">
    <source>
        <dbReference type="ARBA" id="ARBA00004442"/>
    </source>
</evidence>
<keyword evidence="12" id="KW-1185">Reference proteome</keyword>
<dbReference type="Proteomes" id="UP000266262">
    <property type="component" value="Unassembled WGS sequence"/>
</dbReference>
<dbReference type="SUPFAM" id="SSF54523">
    <property type="entry name" value="Pili subunits"/>
    <property type="match status" value="1"/>
</dbReference>
<evidence type="ECO:0000256" key="9">
    <source>
        <dbReference type="SAM" id="SignalP"/>
    </source>
</evidence>
<keyword evidence="7" id="KW-0998">Cell outer membrane</keyword>
<proteinExistence type="predicted"/>
<organism evidence="11 12">
    <name type="scientific">Dialister pneumosintes</name>
    <dbReference type="NCBI Taxonomy" id="39950"/>
    <lineage>
        <taxon>Bacteria</taxon>
        <taxon>Bacillati</taxon>
        <taxon>Bacillota</taxon>
        <taxon>Negativicutes</taxon>
        <taxon>Veillonellales</taxon>
        <taxon>Veillonellaceae</taxon>
        <taxon>Dialister</taxon>
    </lineage>
</organism>
<dbReference type="InterPro" id="IPR045584">
    <property type="entry name" value="Pilin-like"/>
</dbReference>
<comment type="subcellular location">
    <subcellularLocation>
        <location evidence="2">Cell outer membrane</location>
    </subcellularLocation>
    <subcellularLocation>
        <location evidence="1">Cell surface</location>
    </subcellularLocation>
</comment>
<feature type="domain" description="Trimeric autotransporter adhesin YadA-like C-terminal membrane anchor" evidence="10">
    <location>
        <begin position="416"/>
        <end position="471"/>
    </location>
</feature>
<evidence type="ECO:0000256" key="6">
    <source>
        <dbReference type="ARBA" id="ARBA00023136"/>
    </source>
</evidence>
<evidence type="ECO:0000256" key="1">
    <source>
        <dbReference type="ARBA" id="ARBA00004241"/>
    </source>
</evidence>
<feature type="coiled-coil region" evidence="8">
    <location>
        <begin position="377"/>
        <end position="404"/>
    </location>
</feature>
<accession>A0ABX9MAN4</accession>
<evidence type="ECO:0000259" key="10">
    <source>
        <dbReference type="Pfam" id="PF03895"/>
    </source>
</evidence>
<feature type="signal peptide" evidence="9">
    <location>
        <begin position="1"/>
        <end position="41"/>
    </location>
</feature>
<keyword evidence="4" id="KW-0812">Transmembrane</keyword>
<reference evidence="11 12" key="1">
    <citation type="submission" date="2018-08" db="EMBL/GenBank/DDBJ databases">
        <title>Draft genome sequence of Dialister pneumosintes KCOM 1685.</title>
        <authorList>
            <person name="Kook J.-K."/>
            <person name="Park S.-N."/>
            <person name="Lim Y.K."/>
        </authorList>
    </citation>
    <scope>NUCLEOTIDE SEQUENCE [LARGE SCALE GENOMIC DNA]</scope>
    <source>
        <strain evidence="11 12">KCOM 1685</strain>
    </source>
</reference>
<dbReference type="Pfam" id="PF03895">
    <property type="entry name" value="YadA_anchor"/>
    <property type="match status" value="1"/>
</dbReference>
<gene>
    <name evidence="11" type="ORF">DX915_03745</name>
</gene>
<dbReference type="EMBL" id="QWKU01000001">
    <property type="protein sequence ID" value="RID94629.1"/>
    <property type="molecule type" value="Genomic_DNA"/>
</dbReference>
<evidence type="ECO:0000256" key="5">
    <source>
        <dbReference type="ARBA" id="ARBA00022729"/>
    </source>
</evidence>
<keyword evidence="8" id="KW-0175">Coiled coil</keyword>
<keyword evidence="5 9" id="KW-0732">Signal</keyword>
<keyword evidence="6" id="KW-0472">Membrane</keyword>
<evidence type="ECO:0000256" key="4">
    <source>
        <dbReference type="ARBA" id="ARBA00022692"/>
    </source>
</evidence>
<dbReference type="InterPro" id="IPR005594">
    <property type="entry name" value="YadA_C"/>
</dbReference>
<sequence>MITHLFFSGGIFMSKQNFKKSVFLTMAISAFLMAPISGVHATPTLDELNNRLTTLENDVNQTLPTIAGKAKQVDLNNEIQARTDKDNELEGKITNLTNNKSDKTYVDTELGKKVNATDFNQFKNDTNATLTGLAHDKAAKAYVDDELAKKANTDDVYKKAETYNQTEINDKLNKKANSADVYKKSETYSKDEVNAELAKKADKTTVNALKSDLENTKDKLSDARTDIRYLKQNKADKVETENALNTLTTRIATEETNRKANERILHKNIDEVNAELAKKADKTTVNALKSDLENTKDKLSDARTDIRYLKQNKADKVETENALNTLTTRIATEETNRKVNERILHKNIQDEISARESADHALSARITAEETVRAEADARHDRELQAATQNVSDLQKEVKNTTSMTAALAALKPLTYNPEAPIQIMAGYGNYRGQSAAALGLAYYKNENNLLHMGVSYAGNKDVAANAGITWRVGKGVSTTMTSDSEVTAELKALQKEVRACKDSEKAQKEIIESMQKQIAELTRQLAAK</sequence>
<feature type="chain" id="PRO_5046052522" description="Trimeric autotransporter adhesin YadA-like C-terminal membrane anchor domain-containing protein" evidence="9">
    <location>
        <begin position="42"/>
        <end position="529"/>
    </location>
</feature>
<evidence type="ECO:0000313" key="11">
    <source>
        <dbReference type="EMBL" id="RID94629.1"/>
    </source>
</evidence>
<feature type="coiled-coil region" evidence="8">
    <location>
        <begin position="285"/>
        <end position="312"/>
    </location>
</feature>
<comment type="caution">
    <text evidence="11">The sequence shown here is derived from an EMBL/GenBank/DDBJ whole genome shotgun (WGS) entry which is preliminary data.</text>
</comment>
<keyword evidence="3" id="KW-1134">Transmembrane beta strand</keyword>
<name>A0ABX9MAN4_9FIRM</name>
<evidence type="ECO:0000313" key="12">
    <source>
        <dbReference type="Proteomes" id="UP000266262"/>
    </source>
</evidence>
<evidence type="ECO:0000256" key="8">
    <source>
        <dbReference type="SAM" id="Coils"/>
    </source>
</evidence>
<dbReference type="Gene3D" id="3.30.1300.30">
    <property type="entry name" value="GSPII I/J protein-like"/>
    <property type="match status" value="1"/>
</dbReference>